<organism evidence="2 3">
    <name type="scientific">Skermanella cutis</name>
    <dbReference type="NCBI Taxonomy" id="2775420"/>
    <lineage>
        <taxon>Bacteria</taxon>
        <taxon>Pseudomonadati</taxon>
        <taxon>Pseudomonadota</taxon>
        <taxon>Alphaproteobacteria</taxon>
        <taxon>Rhodospirillales</taxon>
        <taxon>Azospirillaceae</taxon>
        <taxon>Skermanella</taxon>
    </lineage>
</organism>
<keyword evidence="3" id="KW-1185">Reference proteome</keyword>
<evidence type="ECO:0000256" key="1">
    <source>
        <dbReference type="SAM" id="MobiDB-lite"/>
    </source>
</evidence>
<accession>A0ABX7BB43</accession>
<dbReference type="Pfam" id="PF06242">
    <property type="entry name" value="TrcR"/>
    <property type="match status" value="1"/>
</dbReference>
<sequence>MPLPLMPKATAVWLVENTALTFEQIAAFCGLHSLEIKAIADGEVAVGMVGLDPIANGQLSKEEIERCEKDPDAKLRLLVQDLPQPVARSKGPRYTPVTKRGDKPDAIAWIVKQFPDLSDAQVSRLIGTTKPTIAAVRDRTHWNTPNIKPRSPVLLGLCTQRELEEAIATIRRPGGAPVTMADEEGDDQEYEGEGGSGFADEPAAAGRDDDDEHDRGRDKYAGGYGSDLDETVD</sequence>
<protein>
    <submittedName>
        <fullName evidence="2">DUF1013 domain-containing protein</fullName>
    </submittedName>
</protein>
<evidence type="ECO:0000313" key="2">
    <source>
        <dbReference type="EMBL" id="QQP90965.1"/>
    </source>
</evidence>
<name>A0ABX7BB43_9PROT</name>
<reference evidence="2" key="1">
    <citation type="submission" date="2021-02" db="EMBL/GenBank/DDBJ databases">
        <title>Skermanella TT6 skin isolate.</title>
        <authorList>
            <person name="Lee K."/>
            <person name="Ganzorig M."/>
        </authorList>
    </citation>
    <scope>NUCLEOTIDE SEQUENCE</scope>
    <source>
        <strain evidence="2">TT6</strain>
    </source>
</reference>
<dbReference type="RefSeq" id="WP_201078405.1">
    <property type="nucleotide sequence ID" value="NZ_CP067420.1"/>
</dbReference>
<dbReference type="InterPro" id="IPR010421">
    <property type="entry name" value="TrcR"/>
</dbReference>
<dbReference type="EMBL" id="CP067420">
    <property type="protein sequence ID" value="QQP90965.1"/>
    <property type="molecule type" value="Genomic_DNA"/>
</dbReference>
<feature type="region of interest" description="Disordered" evidence="1">
    <location>
        <begin position="170"/>
        <end position="233"/>
    </location>
</feature>
<gene>
    <name evidence="2" type="ORF">IGS68_07005</name>
</gene>
<evidence type="ECO:0000313" key="3">
    <source>
        <dbReference type="Proteomes" id="UP000595197"/>
    </source>
</evidence>
<proteinExistence type="predicted"/>
<dbReference type="Proteomes" id="UP000595197">
    <property type="component" value="Chromosome"/>
</dbReference>
<feature type="compositionally biased region" description="Acidic residues" evidence="1">
    <location>
        <begin position="181"/>
        <end position="192"/>
    </location>
</feature>